<evidence type="ECO:0000313" key="2">
    <source>
        <dbReference type="Proteomes" id="UP000192074"/>
    </source>
</evidence>
<dbReference type="AlphaFoldDB" id="A0A822V706"/>
<dbReference type="Proteomes" id="UP000192074">
    <property type="component" value="Unassembled WGS sequence"/>
</dbReference>
<gene>
    <name evidence="1" type="ORF">AGR4A_Lc110046</name>
</gene>
<comment type="caution">
    <text evidence="1">The sequence shown here is derived from an EMBL/GenBank/DDBJ whole genome shotgun (WGS) entry which is preliminary data.</text>
</comment>
<name>A0A822V706_AGRTU</name>
<evidence type="ECO:0000313" key="1">
    <source>
        <dbReference type="EMBL" id="CVI20772.1"/>
    </source>
</evidence>
<protein>
    <submittedName>
        <fullName evidence="1">Uncharacterized protein</fullName>
    </submittedName>
</protein>
<accession>A0A822V706</accession>
<sequence length="40" mass="4517">MEMKHSVHYAFKILSPIVYSNTKKVSGFGPSFLNNFIGRA</sequence>
<organism evidence="1 2">
    <name type="scientific">Agrobacterium tumefaciens str. B6</name>
    <dbReference type="NCBI Taxonomy" id="1183423"/>
    <lineage>
        <taxon>Bacteria</taxon>
        <taxon>Pseudomonadati</taxon>
        <taxon>Pseudomonadota</taxon>
        <taxon>Alphaproteobacteria</taxon>
        <taxon>Hyphomicrobiales</taxon>
        <taxon>Rhizobiaceae</taxon>
        <taxon>Rhizobium/Agrobacterium group</taxon>
        <taxon>Agrobacterium</taxon>
        <taxon>Agrobacterium tumefaciens complex</taxon>
    </lineage>
</organism>
<proteinExistence type="predicted"/>
<reference evidence="1 2" key="1">
    <citation type="submission" date="2016-01" db="EMBL/GenBank/DDBJ databases">
        <authorList>
            <person name="Regsiter A."/>
            <person name="william w."/>
        </authorList>
    </citation>
    <scope>NUCLEOTIDE SEQUENCE [LARGE SCALE GENOMIC DNA]</scope>
    <source>
        <strain evidence="1 2">B6</strain>
    </source>
</reference>
<dbReference type="EMBL" id="FCNL01000029">
    <property type="protein sequence ID" value="CVI20772.1"/>
    <property type="molecule type" value="Genomic_DNA"/>
</dbReference>